<dbReference type="Gene3D" id="2.60.40.10">
    <property type="entry name" value="Immunoglobulins"/>
    <property type="match status" value="1"/>
</dbReference>
<protein>
    <recommendedName>
        <fullName evidence="2">Dockerin domain-containing protein</fullName>
    </recommendedName>
</protein>
<dbReference type="InterPro" id="IPR013783">
    <property type="entry name" value="Ig-like_fold"/>
</dbReference>
<dbReference type="NCBIfam" id="NF045500">
    <property type="entry name" value="Omp28_seleno"/>
    <property type="match status" value="1"/>
</dbReference>
<organism evidence="1">
    <name type="scientific">marine metagenome</name>
    <dbReference type="NCBI Taxonomy" id="408172"/>
    <lineage>
        <taxon>unclassified sequences</taxon>
        <taxon>metagenomes</taxon>
        <taxon>ecological metagenomes</taxon>
    </lineage>
</organism>
<evidence type="ECO:0000313" key="1">
    <source>
        <dbReference type="EMBL" id="SVC18690.1"/>
    </source>
</evidence>
<proteinExistence type="predicted"/>
<name>A0A382K2K9_9ZZZZ</name>
<dbReference type="GO" id="GO:0005509">
    <property type="term" value="F:calcium ion binding"/>
    <property type="evidence" value="ECO:0007669"/>
    <property type="project" value="InterPro"/>
</dbReference>
<gene>
    <name evidence="1" type="ORF">METZ01_LOCUS271544</name>
</gene>
<sequence length="284" mass="31290">MLDAYPETLVNIEWHNSGFTPSNSDFDIPEYSSRASMYGVGGIPHTQWNGVEETVGGYPNGNWQAIIGTFEALYASMVGDDTPYEIDINGYVGEQVSYDVTVYMDADMSNSNQKVDIFVVEDNIWSYWSGASSYHNARNVARDWLVTENVSISSAGESETFSGSFDLDDDWNADSVKIIALVQNYSTKQIYQVSQVNINDMNPDIDDDGVLNAEDNCIDIFNPGQEDSDGDLIGDVCDPCDNLVYVLGNINGDTDSSGEPVIDLMDVLTLVDYLLLGDSNECQE</sequence>
<accession>A0A382K2K9</accession>
<evidence type="ECO:0008006" key="2">
    <source>
        <dbReference type="Google" id="ProtNLM"/>
    </source>
</evidence>
<reference evidence="1" key="1">
    <citation type="submission" date="2018-05" db="EMBL/GenBank/DDBJ databases">
        <authorList>
            <person name="Lanie J.A."/>
            <person name="Ng W.-L."/>
            <person name="Kazmierczak K.M."/>
            <person name="Andrzejewski T.M."/>
            <person name="Davidsen T.M."/>
            <person name="Wayne K.J."/>
            <person name="Tettelin H."/>
            <person name="Glass J.I."/>
            <person name="Rusch D."/>
            <person name="Podicherti R."/>
            <person name="Tsui H.-C.T."/>
            <person name="Winkler M.E."/>
        </authorList>
    </citation>
    <scope>NUCLEOTIDE SEQUENCE</scope>
</reference>
<dbReference type="EMBL" id="UINC01078024">
    <property type="protein sequence ID" value="SVC18690.1"/>
    <property type="molecule type" value="Genomic_DNA"/>
</dbReference>
<dbReference type="SUPFAM" id="SSF103647">
    <property type="entry name" value="TSP type-3 repeat"/>
    <property type="match status" value="1"/>
</dbReference>
<dbReference type="InterPro" id="IPR028974">
    <property type="entry name" value="TSP_type-3_rpt"/>
</dbReference>
<feature type="non-terminal residue" evidence="1">
    <location>
        <position position="284"/>
    </location>
</feature>
<dbReference type="AlphaFoldDB" id="A0A382K2K9"/>